<evidence type="ECO:0000313" key="2">
    <source>
        <dbReference type="Proteomes" id="UP001139447"/>
    </source>
</evidence>
<gene>
    <name evidence="1" type="ORF">MMF98_15180</name>
</gene>
<comment type="caution">
    <text evidence="1">The sequence shown here is derived from an EMBL/GenBank/DDBJ whole genome shotgun (WGS) entry which is preliminary data.</text>
</comment>
<organism evidence="1 2">
    <name type="scientific">Variovorax terrae</name>
    <dbReference type="NCBI Taxonomy" id="2923278"/>
    <lineage>
        <taxon>Bacteria</taxon>
        <taxon>Pseudomonadati</taxon>
        <taxon>Pseudomonadota</taxon>
        <taxon>Betaproteobacteria</taxon>
        <taxon>Burkholderiales</taxon>
        <taxon>Comamonadaceae</taxon>
        <taxon>Variovorax</taxon>
    </lineage>
</organism>
<proteinExistence type="predicted"/>
<dbReference type="RefSeq" id="WP_243307222.1">
    <property type="nucleotide sequence ID" value="NZ_JALGBI010000001.1"/>
</dbReference>
<dbReference type="AlphaFoldDB" id="A0A9X1VWJ9"/>
<sequence length="153" mass="16437">MDITEGYLAAWAATARVLEQVEPAELELLPEIAESTTRSPGRIQGMPGAFDFDLATAQTLATTLFPLVLAGMNFAAPKLFETVIDIGKDSVKKLIERRLATKPAATAPSPKAEEVVRLRELIRTAVLERRLALGTADIIANAVIAQLAIDKAN</sequence>
<protein>
    <submittedName>
        <fullName evidence="1">Uncharacterized protein</fullName>
    </submittedName>
</protein>
<dbReference type="Proteomes" id="UP001139447">
    <property type="component" value="Unassembled WGS sequence"/>
</dbReference>
<dbReference type="EMBL" id="JALGBI010000001">
    <property type="protein sequence ID" value="MCJ0764560.1"/>
    <property type="molecule type" value="Genomic_DNA"/>
</dbReference>
<keyword evidence="2" id="KW-1185">Reference proteome</keyword>
<reference evidence="1" key="1">
    <citation type="submission" date="2022-03" db="EMBL/GenBank/DDBJ databases">
        <authorList>
            <person name="Woo C.Y."/>
        </authorList>
    </citation>
    <scope>NUCLEOTIDE SEQUENCE</scope>
    <source>
        <strain evidence="1">CYS-02</strain>
    </source>
</reference>
<evidence type="ECO:0000313" key="1">
    <source>
        <dbReference type="EMBL" id="MCJ0764560.1"/>
    </source>
</evidence>
<name>A0A9X1VWJ9_9BURK</name>
<accession>A0A9X1VWJ9</accession>